<sequence length="82" mass="9178">MLVFLKIPKNETLLGRPCHATPSLTVAVTVLRQPSQHAEVFNTPQRSMCVAVWLSPPDPPHLLMEHFLNLSYHTGKLHPVTS</sequence>
<protein>
    <submittedName>
        <fullName evidence="1">Uncharacterized protein</fullName>
    </submittedName>
</protein>
<evidence type="ECO:0000313" key="2">
    <source>
        <dbReference type="Proteomes" id="UP000324222"/>
    </source>
</evidence>
<name>A0A5B7CPZ2_PORTR</name>
<comment type="caution">
    <text evidence="1">The sequence shown here is derived from an EMBL/GenBank/DDBJ whole genome shotgun (WGS) entry which is preliminary data.</text>
</comment>
<dbReference type="AlphaFoldDB" id="A0A5B7CPZ2"/>
<dbReference type="Proteomes" id="UP000324222">
    <property type="component" value="Unassembled WGS sequence"/>
</dbReference>
<organism evidence="1 2">
    <name type="scientific">Portunus trituberculatus</name>
    <name type="common">Swimming crab</name>
    <name type="synonym">Neptunus trituberculatus</name>
    <dbReference type="NCBI Taxonomy" id="210409"/>
    <lineage>
        <taxon>Eukaryota</taxon>
        <taxon>Metazoa</taxon>
        <taxon>Ecdysozoa</taxon>
        <taxon>Arthropoda</taxon>
        <taxon>Crustacea</taxon>
        <taxon>Multicrustacea</taxon>
        <taxon>Malacostraca</taxon>
        <taxon>Eumalacostraca</taxon>
        <taxon>Eucarida</taxon>
        <taxon>Decapoda</taxon>
        <taxon>Pleocyemata</taxon>
        <taxon>Brachyura</taxon>
        <taxon>Eubrachyura</taxon>
        <taxon>Portunoidea</taxon>
        <taxon>Portunidae</taxon>
        <taxon>Portuninae</taxon>
        <taxon>Portunus</taxon>
    </lineage>
</organism>
<dbReference type="EMBL" id="VSRR010000152">
    <property type="protein sequence ID" value="MPC11228.1"/>
    <property type="molecule type" value="Genomic_DNA"/>
</dbReference>
<keyword evidence="2" id="KW-1185">Reference proteome</keyword>
<evidence type="ECO:0000313" key="1">
    <source>
        <dbReference type="EMBL" id="MPC11228.1"/>
    </source>
</evidence>
<proteinExistence type="predicted"/>
<reference evidence="1 2" key="1">
    <citation type="submission" date="2019-05" db="EMBL/GenBank/DDBJ databases">
        <title>Another draft genome of Portunus trituberculatus and its Hox gene families provides insights of decapod evolution.</title>
        <authorList>
            <person name="Jeong J.-H."/>
            <person name="Song I."/>
            <person name="Kim S."/>
            <person name="Choi T."/>
            <person name="Kim D."/>
            <person name="Ryu S."/>
            <person name="Kim W."/>
        </authorList>
    </citation>
    <scope>NUCLEOTIDE SEQUENCE [LARGE SCALE GENOMIC DNA]</scope>
    <source>
        <tissue evidence="1">Muscle</tissue>
    </source>
</reference>
<accession>A0A5B7CPZ2</accession>
<gene>
    <name evidence="1" type="ORF">E2C01_003890</name>
</gene>